<evidence type="ECO:0000259" key="8">
    <source>
        <dbReference type="PROSITE" id="PS50016"/>
    </source>
</evidence>
<dbReference type="EMBL" id="KB469296">
    <property type="protein sequence ID" value="EPQ60781.1"/>
    <property type="molecule type" value="Genomic_DNA"/>
</dbReference>
<dbReference type="GO" id="GO:0008270">
    <property type="term" value="F:zinc ion binding"/>
    <property type="evidence" value="ECO:0007669"/>
    <property type="project" value="UniProtKB-KW"/>
</dbReference>
<dbReference type="PROSITE" id="PS01359">
    <property type="entry name" value="ZF_PHD_1"/>
    <property type="match status" value="1"/>
</dbReference>
<evidence type="ECO:0000256" key="1">
    <source>
        <dbReference type="ARBA" id="ARBA00004123"/>
    </source>
</evidence>
<dbReference type="KEGG" id="gtr:GLOTRDRAFT_53263"/>
<evidence type="ECO:0000256" key="7">
    <source>
        <dbReference type="SAM" id="MobiDB-lite"/>
    </source>
</evidence>
<dbReference type="Pfam" id="PF00628">
    <property type="entry name" value="PHD"/>
    <property type="match status" value="1"/>
</dbReference>
<dbReference type="SMART" id="SM00249">
    <property type="entry name" value="PHD"/>
    <property type="match status" value="1"/>
</dbReference>
<organism evidence="9 10">
    <name type="scientific">Gloeophyllum trabeum (strain ATCC 11539 / FP-39264 / Madison 617)</name>
    <name type="common">Brown rot fungus</name>
    <dbReference type="NCBI Taxonomy" id="670483"/>
    <lineage>
        <taxon>Eukaryota</taxon>
        <taxon>Fungi</taxon>
        <taxon>Dikarya</taxon>
        <taxon>Basidiomycota</taxon>
        <taxon>Agaricomycotina</taxon>
        <taxon>Agaricomycetes</taxon>
        <taxon>Gloeophyllales</taxon>
        <taxon>Gloeophyllaceae</taxon>
        <taxon>Gloeophyllum</taxon>
    </lineage>
</organism>
<proteinExistence type="predicted"/>
<dbReference type="RefSeq" id="XP_007860391.1">
    <property type="nucleotide sequence ID" value="XM_007862200.1"/>
</dbReference>
<keyword evidence="3 6" id="KW-0863">Zinc-finger</keyword>
<evidence type="ECO:0000256" key="2">
    <source>
        <dbReference type="ARBA" id="ARBA00022723"/>
    </source>
</evidence>
<dbReference type="InterPro" id="IPR011011">
    <property type="entry name" value="Znf_FYVE_PHD"/>
</dbReference>
<dbReference type="AlphaFoldDB" id="S7QMI8"/>
<dbReference type="eggNOG" id="KOG1632">
    <property type="taxonomic scope" value="Eukaryota"/>
</dbReference>
<dbReference type="GO" id="GO:0045893">
    <property type="term" value="P:positive regulation of DNA-templated transcription"/>
    <property type="evidence" value="ECO:0007669"/>
    <property type="project" value="TreeGrafter"/>
</dbReference>
<evidence type="ECO:0000313" key="9">
    <source>
        <dbReference type="EMBL" id="EPQ60781.1"/>
    </source>
</evidence>
<dbReference type="GO" id="GO:0048188">
    <property type="term" value="C:Set1C/COMPASS complex"/>
    <property type="evidence" value="ECO:0007669"/>
    <property type="project" value="InterPro"/>
</dbReference>
<feature type="compositionally biased region" description="Polar residues" evidence="7">
    <location>
        <begin position="948"/>
        <end position="962"/>
    </location>
</feature>
<sequence>MSFRYSQSPEQMRISPLRSPVIPYAQLQSRSSMSPTHGARAEATSPSNYYYPQSQAARAPLSIQTYASSSHGFSLESERTAPSPYGHAHTVQQPQSKSVSSSYPPTSSPTVSKAQVQSPLSGLEALVQAATEERRRLSGGSEPGGVSAMRMSLSPVANRSAAKEYAVYQEPQFPQNEQPYRLQSPVLPDSVRNAGSEPPRKRRRSSGSPGQVPQHYTANVEQAPSPPVVSVPAPRQAHSISPDRHPLSPAPALDEVPEYAIRRAEIPESSTRNRDPPPGDAEQDAHEWFMEQYGASSRSSSSPYPSPRGSPVASRRGRDRSIESEMQQPLPTPTEFSEVVPVDSPKPPSRKSSPSTPTRALEEVLDDAISVKEEAVTVADTDVDRDIEGALGLDEPAPVPAVNSFDVEDELLSLVDDHKDQKPALAPRSPEAHRRKQDHSPAQAPFKAPSTPAPSHKRSASRNALPSAPMPEHELMPPPSIMRSSSGSKDKTAAADRSKSSSKKEEPAKSDVTTGPSLQAKKKSASKPKAPPKPKKTASGTKAKSRVKALQDEDASSAPARSKKASPSTGGAKSRAKSGSVARSRSTSVLPIRLGSAAPDPETIRKEDEDVQEDEEDLADKADDDKLYCICKTKYDEDKVMIACDRCDEWYHTLCVNMPDLEIDLVDTFICPPCVENNPQLSLETTYKRRCFAGLQHPSPSSPSACHKPARGALSKYCSDECGVKYMQQRIDAWTAKGGSTRLLWDSVKNAERREGVVVQADRLSLLQYDPTGASVLAAECSVKHDREVERLRSRLDRVMKTREQLKKEMEVVIWRQKLVELASDRANRVDECGWDQRLCFDDEEWAEFGAGVLESYEESQEDVDQTVNGMQVDGPVAEHGEWWCKGKKKCDRHAGWQKLRIAEVDFEKETKEATIAKLTTQERELRKRIEDILEPKDTKMSKMPLKPSNTKPAVNGHSSVKVNGDAGRKGKKRKAEFA</sequence>
<feature type="compositionally biased region" description="Polar residues" evidence="7">
    <location>
        <begin position="26"/>
        <end position="35"/>
    </location>
</feature>
<dbReference type="InterPro" id="IPR037869">
    <property type="entry name" value="Spp1/CFP1"/>
</dbReference>
<dbReference type="SUPFAM" id="SSF57903">
    <property type="entry name" value="FYVE/PHD zinc finger"/>
    <property type="match status" value="1"/>
</dbReference>
<dbReference type="PANTHER" id="PTHR46174">
    <property type="entry name" value="CXXC-TYPE ZINC FINGER PROTEIN 1"/>
    <property type="match status" value="1"/>
</dbReference>
<evidence type="ECO:0000256" key="4">
    <source>
        <dbReference type="ARBA" id="ARBA00022833"/>
    </source>
</evidence>
<keyword evidence="5" id="KW-0539">Nucleus</keyword>
<evidence type="ECO:0000256" key="3">
    <source>
        <dbReference type="ARBA" id="ARBA00022771"/>
    </source>
</evidence>
<keyword evidence="2" id="KW-0479">Metal-binding</keyword>
<feature type="compositionally biased region" description="Basic residues" evidence="7">
    <location>
        <begin position="970"/>
        <end position="979"/>
    </location>
</feature>
<reference evidence="9 10" key="1">
    <citation type="journal article" date="2012" name="Science">
        <title>The Paleozoic origin of enzymatic lignin decomposition reconstructed from 31 fungal genomes.</title>
        <authorList>
            <person name="Floudas D."/>
            <person name="Binder M."/>
            <person name="Riley R."/>
            <person name="Barry K."/>
            <person name="Blanchette R.A."/>
            <person name="Henrissat B."/>
            <person name="Martinez A.T."/>
            <person name="Otillar R."/>
            <person name="Spatafora J.W."/>
            <person name="Yadav J.S."/>
            <person name="Aerts A."/>
            <person name="Benoit I."/>
            <person name="Boyd A."/>
            <person name="Carlson A."/>
            <person name="Copeland A."/>
            <person name="Coutinho P.M."/>
            <person name="de Vries R.P."/>
            <person name="Ferreira P."/>
            <person name="Findley K."/>
            <person name="Foster B."/>
            <person name="Gaskell J."/>
            <person name="Glotzer D."/>
            <person name="Gorecki P."/>
            <person name="Heitman J."/>
            <person name="Hesse C."/>
            <person name="Hori C."/>
            <person name="Igarashi K."/>
            <person name="Jurgens J.A."/>
            <person name="Kallen N."/>
            <person name="Kersten P."/>
            <person name="Kohler A."/>
            <person name="Kuees U."/>
            <person name="Kumar T.K.A."/>
            <person name="Kuo A."/>
            <person name="LaButti K."/>
            <person name="Larrondo L.F."/>
            <person name="Lindquist E."/>
            <person name="Ling A."/>
            <person name="Lombard V."/>
            <person name="Lucas S."/>
            <person name="Lundell T."/>
            <person name="Martin R."/>
            <person name="McLaughlin D.J."/>
            <person name="Morgenstern I."/>
            <person name="Morin E."/>
            <person name="Murat C."/>
            <person name="Nagy L.G."/>
            <person name="Nolan M."/>
            <person name="Ohm R.A."/>
            <person name="Patyshakuliyeva A."/>
            <person name="Rokas A."/>
            <person name="Ruiz-Duenas F.J."/>
            <person name="Sabat G."/>
            <person name="Salamov A."/>
            <person name="Samejima M."/>
            <person name="Schmutz J."/>
            <person name="Slot J.C."/>
            <person name="St John F."/>
            <person name="Stenlid J."/>
            <person name="Sun H."/>
            <person name="Sun S."/>
            <person name="Syed K."/>
            <person name="Tsang A."/>
            <person name="Wiebenga A."/>
            <person name="Young D."/>
            <person name="Pisabarro A."/>
            <person name="Eastwood D.C."/>
            <person name="Martin F."/>
            <person name="Cullen D."/>
            <person name="Grigoriev I.V."/>
            <person name="Hibbett D.S."/>
        </authorList>
    </citation>
    <scope>NUCLEOTIDE SEQUENCE [LARGE SCALE GENOMIC DNA]</scope>
    <source>
        <strain evidence="9 10">ATCC 11539</strain>
    </source>
</reference>
<dbReference type="InterPro" id="IPR001965">
    <property type="entry name" value="Znf_PHD"/>
</dbReference>
<feature type="region of interest" description="Disordered" evidence="7">
    <location>
        <begin position="1"/>
        <end position="48"/>
    </location>
</feature>
<protein>
    <recommendedName>
        <fullName evidence="8">PHD-type domain-containing protein</fullName>
    </recommendedName>
</protein>
<feature type="region of interest" description="Disordered" evidence="7">
    <location>
        <begin position="935"/>
        <end position="979"/>
    </location>
</feature>
<feature type="compositionally biased region" description="Polar residues" evidence="7">
    <location>
        <begin position="1"/>
        <end position="10"/>
    </location>
</feature>
<feature type="compositionally biased region" description="Basic residues" evidence="7">
    <location>
        <begin position="520"/>
        <end position="536"/>
    </location>
</feature>
<dbReference type="OrthoDB" id="436852at2759"/>
<feature type="compositionally biased region" description="Low complexity" evidence="7">
    <location>
        <begin position="350"/>
        <end position="359"/>
    </location>
</feature>
<accession>S7QMI8</accession>
<dbReference type="PROSITE" id="PS50016">
    <property type="entry name" value="ZF_PHD_2"/>
    <property type="match status" value="1"/>
</dbReference>
<dbReference type="InterPro" id="IPR019786">
    <property type="entry name" value="Zinc_finger_PHD-type_CS"/>
</dbReference>
<feature type="compositionally biased region" description="Acidic residues" evidence="7">
    <location>
        <begin position="609"/>
        <end position="618"/>
    </location>
</feature>
<keyword evidence="10" id="KW-1185">Reference proteome</keyword>
<gene>
    <name evidence="9" type="ORF">GLOTRDRAFT_53263</name>
</gene>
<feature type="region of interest" description="Disordered" evidence="7">
    <location>
        <begin position="67"/>
        <end position="618"/>
    </location>
</feature>
<keyword evidence="4" id="KW-0862">Zinc</keyword>
<dbReference type="STRING" id="670483.S7QMI8"/>
<dbReference type="InterPro" id="IPR019787">
    <property type="entry name" value="Znf_PHD-finger"/>
</dbReference>
<dbReference type="HOGENOM" id="CLU_009631_0_0_1"/>
<dbReference type="CDD" id="cd16039">
    <property type="entry name" value="PHD_SPP1"/>
    <property type="match status" value="1"/>
</dbReference>
<feature type="domain" description="PHD-type" evidence="8">
    <location>
        <begin position="626"/>
        <end position="677"/>
    </location>
</feature>
<feature type="compositionally biased region" description="Low complexity" evidence="7">
    <location>
        <begin position="293"/>
        <end position="311"/>
    </location>
</feature>
<evidence type="ECO:0000256" key="5">
    <source>
        <dbReference type="ARBA" id="ARBA00023242"/>
    </source>
</evidence>
<dbReference type="Proteomes" id="UP000030669">
    <property type="component" value="Unassembled WGS sequence"/>
</dbReference>
<feature type="compositionally biased region" description="Low complexity" evidence="7">
    <location>
        <begin position="90"/>
        <end position="112"/>
    </location>
</feature>
<dbReference type="Gene3D" id="3.30.40.10">
    <property type="entry name" value="Zinc/RING finger domain, C3HC4 (zinc finger)"/>
    <property type="match status" value="1"/>
</dbReference>
<feature type="compositionally biased region" description="Low complexity" evidence="7">
    <location>
        <begin position="556"/>
        <end position="568"/>
    </location>
</feature>
<evidence type="ECO:0000313" key="10">
    <source>
        <dbReference type="Proteomes" id="UP000030669"/>
    </source>
</evidence>
<dbReference type="InterPro" id="IPR013083">
    <property type="entry name" value="Znf_RING/FYVE/PHD"/>
</dbReference>
<dbReference type="PANTHER" id="PTHR46174:SF1">
    <property type="entry name" value="CXXC-TYPE ZINC FINGER PROTEIN 1"/>
    <property type="match status" value="1"/>
</dbReference>
<feature type="compositionally biased region" description="Basic and acidic residues" evidence="7">
    <location>
        <begin position="260"/>
        <end position="289"/>
    </location>
</feature>
<evidence type="ECO:0000256" key="6">
    <source>
        <dbReference type="PROSITE-ProRule" id="PRU00146"/>
    </source>
</evidence>
<dbReference type="GeneID" id="19306923"/>
<name>S7QMI8_GLOTA</name>
<comment type="subcellular location">
    <subcellularLocation>
        <location evidence="1">Nucleus</location>
    </subcellularLocation>
</comment>
<feature type="compositionally biased region" description="Basic and acidic residues" evidence="7">
    <location>
        <begin position="488"/>
        <end position="509"/>
    </location>
</feature>
<dbReference type="OMA" id="MIMCDRC"/>